<dbReference type="InterPro" id="IPR001810">
    <property type="entry name" value="F-box_dom"/>
</dbReference>
<dbReference type="PANTHER" id="PTHR31672">
    <property type="entry name" value="BNACNNG10540D PROTEIN"/>
    <property type="match status" value="1"/>
</dbReference>
<sequence>MDNLPEHVLVENILLLLSVKSLVCMRSVCKSWRSLILNPSFVQLHMARTTANCLVFCNKKRSIYNGQLSVIDTKFLDRGISYLDFPSNLGKSCHIVGSCNGLLCVAYERSKKQTGKRLYLWNPATGKVKHIPENTNVNNIDIYDFSIGFCFDFSSSDYKVVRIVKENAFASERSRVVVYSLIKNYWKEIKVELNFKVIDYIYPAIVKGSIYWIIVVIDQEQFALLSFNVESEIFCTIPLPGSIMCRQDSSYICLFEFKESVALIDEKGDEGISIWTLDDDSCWIKKFTISSPSLITEIVGCLKTGEFVGTDFAETNFAGDIVLYDSVNNMVENTLFKFSAPRTYNYSESLVNLN</sequence>
<dbReference type="AlphaFoldDB" id="A0AAD8IN65"/>
<dbReference type="Pfam" id="PF08268">
    <property type="entry name" value="FBA_3"/>
    <property type="match status" value="1"/>
</dbReference>
<evidence type="ECO:0000259" key="1">
    <source>
        <dbReference type="SMART" id="SM00256"/>
    </source>
</evidence>
<dbReference type="InterPro" id="IPR050796">
    <property type="entry name" value="SCF_F-box_component"/>
</dbReference>
<dbReference type="SUPFAM" id="SSF81383">
    <property type="entry name" value="F-box domain"/>
    <property type="match status" value="1"/>
</dbReference>
<reference evidence="2" key="1">
    <citation type="submission" date="2023-02" db="EMBL/GenBank/DDBJ databases">
        <title>Genome of toxic invasive species Heracleum sosnowskyi carries increased number of genes despite the absence of recent whole-genome duplications.</title>
        <authorList>
            <person name="Schelkunov M."/>
            <person name="Shtratnikova V."/>
            <person name="Makarenko M."/>
            <person name="Klepikova A."/>
            <person name="Omelchenko D."/>
            <person name="Novikova G."/>
            <person name="Obukhova E."/>
            <person name="Bogdanov V."/>
            <person name="Penin A."/>
            <person name="Logacheva M."/>
        </authorList>
    </citation>
    <scope>NUCLEOTIDE SEQUENCE</scope>
    <source>
        <strain evidence="2">Hsosn_3</strain>
        <tissue evidence="2">Leaf</tissue>
    </source>
</reference>
<evidence type="ECO:0000313" key="2">
    <source>
        <dbReference type="EMBL" id="KAK1387823.1"/>
    </source>
</evidence>
<dbReference type="EMBL" id="JAUIZM010000004">
    <property type="protein sequence ID" value="KAK1387823.1"/>
    <property type="molecule type" value="Genomic_DNA"/>
</dbReference>
<reference evidence="2" key="2">
    <citation type="submission" date="2023-05" db="EMBL/GenBank/DDBJ databases">
        <authorList>
            <person name="Schelkunov M.I."/>
        </authorList>
    </citation>
    <scope>NUCLEOTIDE SEQUENCE</scope>
    <source>
        <strain evidence="2">Hsosn_3</strain>
        <tissue evidence="2">Leaf</tissue>
    </source>
</reference>
<proteinExistence type="predicted"/>
<dbReference type="PANTHER" id="PTHR31672:SF13">
    <property type="entry name" value="F-BOX PROTEIN CPR30-LIKE"/>
    <property type="match status" value="1"/>
</dbReference>
<dbReference type="InterPro" id="IPR036047">
    <property type="entry name" value="F-box-like_dom_sf"/>
</dbReference>
<name>A0AAD8IN65_9APIA</name>
<protein>
    <submittedName>
        <fullName evidence="2">F-box domain-containing protein</fullName>
    </submittedName>
</protein>
<gene>
    <name evidence="2" type="ORF">POM88_016001</name>
</gene>
<dbReference type="SMART" id="SM00256">
    <property type="entry name" value="FBOX"/>
    <property type="match status" value="1"/>
</dbReference>
<comment type="caution">
    <text evidence="2">The sequence shown here is derived from an EMBL/GenBank/DDBJ whole genome shotgun (WGS) entry which is preliminary data.</text>
</comment>
<accession>A0AAD8IN65</accession>
<keyword evidence="3" id="KW-1185">Reference proteome</keyword>
<dbReference type="Pfam" id="PF00646">
    <property type="entry name" value="F-box"/>
    <property type="match status" value="1"/>
</dbReference>
<dbReference type="NCBIfam" id="TIGR01640">
    <property type="entry name" value="F_box_assoc_1"/>
    <property type="match status" value="1"/>
</dbReference>
<dbReference type="Gene3D" id="1.20.1280.50">
    <property type="match status" value="1"/>
</dbReference>
<dbReference type="InterPro" id="IPR017451">
    <property type="entry name" value="F-box-assoc_interact_dom"/>
</dbReference>
<organism evidence="2 3">
    <name type="scientific">Heracleum sosnowskyi</name>
    <dbReference type="NCBI Taxonomy" id="360622"/>
    <lineage>
        <taxon>Eukaryota</taxon>
        <taxon>Viridiplantae</taxon>
        <taxon>Streptophyta</taxon>
        <taxon>Embryophyta</taxon>
        <taxon>Tracheophyta</taxon>
        <taxon>Spermatophyta</taxon>
        <taxon>Magnoliopsida</taxon>
        <taxon>eudicotyledons</taxon>
        <taxon>Gunneridae</taxon>
        <taxon>Pentapetalae</taxon>
        <taxon>asterids</taxon>
        <taxon>campanulids</taxon>
        <taxon>Apiales</taxon>
        <taxon>Apiaceae</taxon>
        <taxon>Apioideae</taxon>
        <taxon>apioid superclade</taxon>
        <taxon>Tordylieae</taxon>
        <taxon>Tordyliinae</taxon>
        <taxon>Heracleum</taxon>
    </lineage>
</organism>
<dbReference type="Proteomes" id="UP001237642">
    <property type="component" value="Unassembled WGS sequence"/>
</dbReference>
<feature type="domain" description="F-box" evidence="1">
    <location>
        <begin position="4"/>
        <end position="45"/>
    </location>
</feature>
<evidence type="ECO:0000313" key="3">
    <source>
        <dbReference type="Proteomes" id="UP001237642"/>
    </source>
</evidence>
<dbReference type="InterPro" id="IPR013187">
    <property type="entry name" value="F-box-assoc_dom_typ3"/>
</dbReference>